<keyword evidence="2" id="KW-1185">Reference proteome</keyword>
<proteinExistence type="predicted"/>
<name>A0ABU5NTA1_9BACI</name>
<gene>
    <name evidence="1" type="ORF">U6C28_23190</name>
</gene>
<evidence type="ECO:0000313" key="1">
    <source>
        <dbReference type="EMBL" id="MEA0979189.1"/>
    </source>
</evidence>
<comment type="caution">
    <text evidence="1">The sequence shown here is derived from an EMBL/GenBank/DDBJ whole genome shotgun (WGS) entry which is preliminary data.</text>
</comment>
<dbReference type="EMBL" id="JAXUIA010000023">
    <property type="protein sequence ID" value="MEA0979189.1"/>
    <property type="molecule type" value="Genomic_DNA"/>
</dbReference>
<accession>A0ABU5NTA1</accession>
<organism evidence="1 2">
    <name type="scientific">Lysinibacillus irui</name>
    <dbReference type="NCBI Taxonomy" id="2998077"/>
    <lineage>
        <taxon>Bacteria</taxon>
        <taxon>Bacillati</taxon>
        <taxon>Bacillota</taxon>
        <taxon>Bacilli</taxon>
        <taxon>Bacillales</taxon>
        <taxon>Bacillaceae</taxon>
        <taxon>Lysinibacillus</taxon>
    </lineage>
</organism>
<dbReference type="RefSeq" id="WP_322606277.1">
    <property type="nucleotide sequence ID" value="NZ_JAXLNX010000032.1"/>
</dbReference>
<evidence type="ECO:0000313" key="2">
    <source>
        <dbReference type="Proteomes" id="UP001289615"/>
    </source>
</evidence>
<evidence type="ECO:0008006" key="3">
    <source>
        <dbReference type="Google" id="ProtNLM"/>
    </source>
</evidence>
<protein>
    <recommendedName>
        <fullName evidence="3">Rho termination factor N-terminal domain-containing protein</fullName>
    </recommendedName>
</protein>
<sequence>MKGYKVLSPLRHNGERYYLGDFLSESAITEKESARLLKLGIVTSVIKEDAIVTPTVKDLDETNVLEEEPIEKTLDLNFELDELKDGAKQQGLEWKGNISKSNIIALIVENDKTAYFLDQLED</sequence>
<dbReference type="Proteomes" id="UP001289615">
    <property type="component" value="Unassembled WGS sequence"/>
</dbReference>
<reference evidence="1 2" key="1">
    <citation type="submission" date="2023-12" db="EMBL/GenBank/DDBJ databases">
        <title>Genome comparison identifies genes involved in endophytic behavior of Lysinibacillus irui and provides insights into its role as a plant-growth promoting bacterium.</title>
        <authorList>
            <person name="Hilario S."/>
            <person name="Matos I."/>
            <person name="Goncalves M.F.M."/>
            <person name="Pardo C.A."/>
            <person name="Santos M.J."/>
        </authorList>
    </citation>
    <scope>NUCLEOTIDE SEQUENCE [LARGE SCALE GENOMIC DNA]</scope>
    <source>
        <strain evidence="1 2">B3</strain>
    </source>
</reference>